<dbReference type="Pfam" id="PF09299">
    <property type="entry name" value="Mu-transpos_C"/>
    <property type="match status" value="1"/>
</dbReference>
<evidence type="ECO:0000259" key="2">
    <source>
        <dbReference type="PROSITE" id="PS50994"/>
    </source>
</evidence>
<dbReference type="SUPFAM" id="SSF53098">
    <property type="entry name" value="Ribonuclease H-like"/>
    <property type="match status" value="1"/>
</dbReference>
<proteinExistence type="predicted"/>
<dbReference type="Proteomes" id="UP001271723">
    <property type="component" value="Unassembled WGS sequence"/>
</dbReference>
<dbReference type="PROSITE" id="PS50994">
    <property type="entry name" value="INTEGRASE"/>
    <property type="match status" value="1"/>
</dbReference>
<evidence type="ECO:0000313" key="4">
    <source>
        <dbReference type="Proteomes" id="UP001271723"/>
    </source>
</evidence>
<dbReference type="EMBL" id="JARAVY010000017">
    <property type="protein sequence ID" value="MDX2913904.1"/>
    <property type="molecule type" value="Genomic_DNA"/>
</dbReference>
<reference evidence="3 4" key="1">
    <citation type="journal article" date="2023" name="Microb. Genom.">
        <title>Mesoterricola silvestris gen. nov., sp. nov., Mesoterricola sediminis sp. nov., Geothrix oryzae sp. nov., Geothrix edaphica sp. nov., Geothrix rubra sp. nov., and Geothrix limicola sp. nov., six novel members of Acidobacteriota isolated from soils.</title>
        <authorList>
            <person name="Weisberg A.J."/>
            <person name="Pearce E."/>
            <person name="Kramer C.G."/>
            <person name="Chang J.H."/>
            <person name="Clarke C.R."/>
        </authorList>
    </citation>
    <scope>NUCLEOTIDE SEQUENCE [LARGE SCALE GENOMIC DNA]</scope>
    <source>
        <strain evidence="3 4">NRRL_B-2795</strain>
    </source>
</reference>
<dbReference type="RefSeq" id="WP_024127200.1">
    <property type="nucleotide sequence ID" value="NZ_JAGJBZ010000005.1"/>
</dbReference>
<name>A0ABU4LDS7_9ACTN</name>
<dbReference type="InterPro" id="IPR001584">
    <property type="entry name" value="Integrase_cat-core"/>
</dbReference>
<dbReference type="InterPro" id="IPR015378">
    <property type="entry name" value="Transposase-like_Mu_C"/>
</dbReference>
<evidence type="ECO:0000313" key="3">
    <source>
        <dbReference type="EMBL" id="MDX2913904.1"/>
    </source>
</evidence>
<feature type="compositionally biased region" description="Acidic residues" evidence="1">
    <location>
        <begin position="690"/>
        <end position="699"/>
    </location>
</feature>
<feature type="region of interest" description="Disordered" evidence="1">
    <location>
        <begin position="662"/>
        <end position="724"/>
    </location>
</feature>
<organism evidence="3 4">
    <name type="scientific">Streptomyces griseiscabiei</name>
    <dbReference type="NCBI Taxonomy" id="2993540"/>
    <lineage>
        <taxon>Bacteria</taxon>
        <taxon>Bacillati</taxon>
        <taxon>Actinomycetota</taxon>
        <taxon>Actinomycetes</taxon>
        <taxon>Kitasatosporales</taxon>
        <taxon>Streptomycetaceae</taxon>
        <taxon>Streptomyces</taxon>
    </lineage>
</organism>
<protein>
    <submittedName>
        <fullName evidence="3">Mu transposase C-terminal domain-containing protein</fullName>
    </submittedName>
</protein>
<dbReference type="Gene3D" id="3.30.420.10">
    <property type="entry name" value="Ribonuclease H-like superfamily/Ribonuclease H"/>
    <property type="match status" value="1"/>
</dbReference>
<sequence length="724" mass="79860">MNEWTTSLRAGLPIAYDGEQFTVAEIEGRRILLQQTGVVGAPKLRQVDISALLAHPSTEILVPVPAEEAATAAAVLGGLTDDEDDELTQKVRHVQEVLTGYRLGDAVLALDGEPRKDYAPGTLMLHRYAAKAAELKVGESTIRRWITAFRTAGPAGLVHDRPARSVVERADARWVEMARTVLDRRVKGSRPVRNLVLAEIAERLVKEYGKGTVPLPGRTTGYELLKQLCKGTNAFEGSTKGKRSIANAPQGAYGRLRATRPGEYVVLDTTPLDVFAMEPITCRWVRCELTVAMDLYSRCIVGLRLTPVSTKSVDVAGVLFETVRPREGSEAGPLPYCGVPSTVVLDAEKLVDRDGQPLLPSVAAETIVFDHGKIYVSNHIQSVCAKLRISLQPARPMTPTDKPVERWFRTISQGLLAALPGYKGSDVHSRGENVEDEAYFFIDELETIIREWITLVYHRRHHRGLCVPEVPGLKLSPLQMFEHGVTRAGPLRIPARPHLALEFLEEVRTTIQHYGVEVEGLRYNGDALNDYRNQPSPYRGVHAGKWPIAIDPGDITKVYFQDPQSRKWHALAWEHAPAVNGPVSREALAYARKLAKRTRRFPDTQRALIELLDRWGVGLTSDNTERRMALRLSQQRLRLVGDDDAPAGEDVTAALPSLRRLAEAGGPGAPPAEAGPSLHVVDDDAVPPGGDDDESDEIDAAFPGEKTERVPGEDDYYADVWETR</sequence>
<dbReference type="InterPro" id="IPR036397">
    <property type="entry name" value="RNaseH_sf"/>
</dbReference>
<keyword evidence="4" id="KW-1185">Reference proteome</keyword>
<evidence type="ECO:0000256" key="1">
    <source>
        <dbReference type="SAM" id="MobiDB-lite"/>
    </source>
</evidence>
<accession>A0ABU4LDS7</accession>
<dbReference type="InterPro" id="IPR012337">
    <property type="entry name" value="RNaseH-like_sf"/>
</dbReference>
<feature type="domain" description="Integrase catalytic" evidence="2">
    <location>
        <begin position="257"/>
        <end position="485"/>
    </location>
</feature>
<gene>
    <name evidence="3" type="ORF">PV517_35215</name>
</gene>
<comment type="caution">
    <text evidence="3">The sequence shown here is derived from an EMBL/GenBank/DDBJ whole genome shotgun (WGS) entry which is preliminary data.</text>
</comment>